<organism evidence="1 2">
    <name type="scientific">Thermoanaerobacter siderophilus SR4</name>
    <dbReference type="NCBI Taxonomy" id="880478"/>
    <lineage>
        <taxon>Bacteria</taxon>
        <taxon>Bacillati</taxon>
        <taxon>Bacillota</taxon>
        <taxon>Clostridia</taxon>
        <taxon>Thermoanaerobacterales</taxon>
        <taxon>Thermoanaerobacteraceae</taxon>
        <taxon>Thermoanaerobacter</taxon>
    </lineage>
</organism>
<protein>
    <submittedName>
        <fullName evidence="1">Uncharacterized protein</fullName>
    </submittedName>
</protein>
<evidence type="ECO:0000313" key="2">
    <source>
        <dbReference type="Proteomes" id="UP000005110"/>
    </source>
</evidence>
<reference evidence="1 2" key="1">
    <citation type="submission" date="2012-02" db="EMBL/GenBank/DDBJ databases">
        <title>Improved High-Quality Draft sequence of Thermoanaerobacter siderophilus SR4.</title>
        <authorList>
            <consortium name="US DOE Joint Genome Institute"/>
            <person name="Lucas S."/>
            <person name="Han J."/>
            <person name="Lapidus A."/>
            <person name="Cheng J.-F."/>
            <person name="Goodwin L."/>
            <person name="Pitluck S."/>
            <person name="Peters L."/>
            <person name="Detter J.C."/>
            <person name="Han C."/>
            <person name="Tapia R."/>
            <person name="Land M."/>
            <person name="Hauser L."/>
            <person name="Kyrpides N."/>
            <person name="Ivanova N."/>
            <person name="Pagani I."/>
            <person name="Hemme C."/>
            <person name="Woyke T."/>
        </authorList>
    </citation>
    <scope>NUCLEOTIDE SEQUENCE [LARGE SCALE GENOMIC DNA]</scope>
    <source>
        <strain evidence="1 2">SR4</strain>
    </source>
</reference>
<dbReference type="AlphaFoldDB" id="I8QY77"/>
<dbReference type="Proteomes" id="UP000005110">
    <property type="component" value="Chromosome"/>
</dbReference>
<evidence type="ECO:0000313" key="1">
    <source>
        <dbReference type="EMBL" id="EIV99977.1"/>
    </source>
</evidence>
<gene>
    <name evidence="1" type="ORF">ThesiDRAFT1_0999</name>
</gene>
<name>I8QY77_9THEO</name>
<proteinExistence type="predicted"/>
<accession>I8QY77</accession>
<sequence>MGGGKKKKRGFFKKVLFFGKKFPLKISGGVIVKKRKFKKF</sequence>
<dbReference type="EMBL" id="CM001486">
    <property type="protein sequence ID" value="EIV99977.1"/>
    <property type="molecule type" value="Genomic_DNA"/>
</dbReference>
<dbReference type="HOGENOM" id="CLU_3297878_0_0_9"/>
<keyword evidence="2" id="KW-1185">Reference proteome</keyword>